<keyword evidence="2" id="KW-0808">Transferase</keyword>
<dbReference type="Proteomes" id="UP000199152">
    <property type="component" value="Unassembled WGS sequence"/>
</dbReference>
<dbReference type="InterPro" id="IPR016181">
    <property type="entry name" value="Acyl_CoA_acyltransferase"/>
</dbReference>
<dbReference type="PROSITE" id="PS51186">
    <property type="entry name" value="GNAT"/>
    <property type="match status" value="1"/>
</dbReference>
<dbReference type="InterPro" id="IPR000182">
    <property type="entry name" value="GNAT_dom"/>
</dbReference>
<evidence type="ECO:0000313" key="2">
    <source>
        <dbReference type="EMBL" id="SFK49880.1"/>
    </source>
</evidence>
<dbReference type="AlphaFoldDB" id="A0A1I4A0Y1"/>
<dbReference type="OrthoDB" id="8593648at2"/>
<dbReference type="InParanoid" id="A0A1I4A0Y1"/>
<dbReference type="GO" id="GO:0016747">
    <property type="term" value="F:acyltransferase activity, transferring groups other than amino-acyl groups"/>
    <property type="evidence" value="ECO:0007669"/>
    <property type="project" value="InterPro"/>
</dbReference>
<feature type="domain" description="N-acetyltransferase" evidence="1">
    <location>
        <begin position="16"/>
        <end position="153"/>
    </location>
</feature>
<dbReference type="RefSeq" id="WP_091321112.1">
    <property type="nucleotide sequence ID" value="NZ_FOSW01000002.1"/>
</dbReference>
<organism evidence="2 3">
    <name type="scientific">Geodermatophilus ruber</name>
    <dbReference type="NCBI Taxonomy" id="504800"/>
    <lineage>
        <taxon>Bacteria</taxon>
        <taxon>Bacillati</taxon>
        <taxon>Actinomycetota</taxon>
        <taxon>Actinomycetes</taxon>
        <taxon>Geodermatophilales</taxon>
        <taxon>Geodermatophilaceae</taxon>
        <taxon>Geodermatophilus</taxon>
    </lineage>
</organism>
<dbReference type="Pfam" id="PF00583">
    <property type="entry name" value="Acetyltransf_1"/>
    <property type="match status" value="1"/>
</dbReference>
<sequence length="154" mass="16755">MSDDLTLVGFAELSATVVRARLLAAHDRFWAVDTRALHHPVWFDQFGGFGVLARSAGGEDAGYLLGVVTADRLAYLHLLAVRDDRRRTGLGRRLVRWFDELAAGTGARVVQAVARPEDTAAIAFHTALGASAHLAKDRAGPGEDRLVLTRSLRR</sequence>
<accession>A0A1I4A0Y1</accession>
<gene>
    <name evidence="2" type="ORF">SAMN04488085_10223</name>
</gene>
<dbReference type="EMBL" id="FOSW01000002">
    <property type="protein sequence ID" value="SFK49880.1"/>
    <property type="molecule type" value="Genomic_DNA"/>
</dbReference>
<evidence type="ECO:0000313" key="3">
    <source>
        <dbReference type="Proteomes" id="UP000199152"/>
    </source>
</evidence>
<protein>
    <submittedName>
        <fullName evidence="2">Acetyltransferase (GNAT) family protein</fullName>
    </submittedName>
</protein>
<keyword evidence="3" id="KW-1185">Reference proteome</keyword>
<evidence type="ECO:0000259" key="1">
    <source>
        <dbReference type="PROSITE" id="PS51186"/>
    </source>
</evidence>
<name>A0A1I4A0Y1_9ACTN</name>
<dbReference type="Gene3D" id="3.40.630.30">
    <property type="match status" value="1"/>
</dbReference>
<reference evidence="2 3" key="1">
    <citation type="submission" date="2016-10" db="EMBL/GenBank/DDBJ databases">
        <authorList>
            <person name="de Groot N.N."/>
        </authorList>
    </citation>
    <scope>NUCLEOTIDE SEQUENCE [LARGE SCALE GENOMIC DNA]</scope>
    <source>
        <strain evidence="2 3">DSM 45317</strain>
    </source>
</reference>
<proteinExistence type="predicted"/>
<dbReference type="SUPFAM" id="SSF55729">
    <property type="entry name" value="Acyl-CoA N-acyltransferases (Nat)"/>
    <property type="match status" value="1"/>
</dbReference>
<dbReference type="STRING" id="504800.SAMN04488085_10223"/>